<dbReference type="VEuPathDB" id="FungiDB:Z517_10069"/>
<protein>
    <submittedName>
        <fullName evidence="1">Uncharacterized protein</fullName>
    </submittedName>
</protein>
<name>A0A0D2GAG9_9EURO</name>
<evidence type="ECO:0000313" key="1">
    <source>
        <dbReference type="EMBL" id="KIW77623.1"/>
    </source>
</evidence>
<sequence>MAHNFCWYRIIESERKLQQLGRVVEALKPTIQSFLKHKRVGFSVPGVVATSTFAYDKIVKEIAKGDKAPYSWRQLADVSVTEPLSLEDPYFAKFVGPTKKNKSIFPKAVYVAQTYKIIKKCRGLFKESFDKAKPG</sequence>
<dbReference type="EMBL" id="KN846974">
    <property type="protein sequence ID" value="KIW77623.1"/>
    <property type="molecule type" value="Genomic_DNA"/>
</dbReference>
<proteinExistence type="predicted"/>
<evidence type="ECO:0000313" key="2">
    <source>
        <dbReference type="Proteomes" id="UP000053029"/>
    </source>
</evidence>
<dbReference type="AlphaFoldDB" id="A0A0D2GAG9"/>
<accession>A0A0D2GAG9</accession>
<gene>
    <name evidence="1" type="ORF">Z517_10069</name>
</gene>
<reference evidence="1 2" key="1">
    <citation type="submission" date="2015-01" db="EMBL/GenBank/DDBJ databases">
        <title>The Genome Sequence of Fonsecaea pedrosoi CBS 271.37.</title>
        <authorList>
            <consortium name="The Broad Institute Genomics Platform"/>
            <person name="Cuomo C."/>
            <person name="de Hoog S."/>
            <person name="Gorbushina A."/>
            <person name="Stielow B."/>
            <person name="Teixiera M."/>
            <person name="Abouelleil A."/>
            <person name="Chapman S.B."/>
            <person name="Priest M."/>
            <person name="Young S.K."/>
            <person name="Wortman J."/>
            <person name="Nusbaum C."/>
            <person name="Birren B."/>
        </authorList>
    </citation>
    <scope>NUCLEOTIDE SEQUENCE [LARGE SCALE GENOMIC DNA]</scope>
    <source>
        <strain evidence="1 2">CBS 271.37</strain>
    </source>
</reference>
<dbReference type="GeneID" id="25309559"/>
<dbReference type="RefSeq" id="XP_013281431.1">
    <property type="nucleotide sequence ID" value="XM_013425977.1"/>
</dbReference>
<organism evidence="1 2">
    <name type="scientific">Fonsecaea pedrosoi CBS 271.37</name>
    <dbReference type="NCBI Taxonomy" id="1442368"/>
    <lineage>
        <taxon>Eukaryota</taxon>
        <taxon>Fungi</taxon>
        <taxon>Dikarya</taxon>
        <taxon>Ascomycota</taxon>
        <taxon>Pezizomycotina</taxon>
        <taxon>Eurotiomycetes</taxon>
        <taxon>Chaetothyriomycetidae</taxon>
        <taxon>Chaetothyriales</taxon>
        <taxon>Herpotrichiellaceae</taxon>
        <taxon>Fonsecaea</taxon>
    </lineage>
</organism>
<keyword evidence="2" id="KW-1185">Reference proteome</keyword>
<dbReference type="HOGENOM" id="CLU_1885815_0_0_1"/>
<dbReference type="Proteomes" id="UP000053029">
    <property type="component" value="Unassembled WGS sequence"/>
</dbReference>